<feature type="compositionally biased region" description="Low complexity" evidence="1">
    <location>
        <begin position="147"/>
        <end position="162"/>
    </location>
</feature>
<feature type="compositionally biased region" description="Polar residues" evidence="1">
    <location>
        <begin position="178"/>
        <end position="191"/>
    </location>
</feature>
<accession>A0ABR3YB52</accession>
<feature type="region of interest" description="Disordered" evidence="1">
    <location>
        <begin position="1"/>
        <end position="36"/>
    </location>
</feature>
<proteinExistence type="predicted"/>
<reference evidence="2 3" key="1">
    <citation type="journal article" date="2024" name="IMA Fungus">
        <title>IMA Genome - F19 : A genome assembly and annotation guide to empower mycologists, including annotated draft genome sequences of Ceratocystis pirilliformis, Diaporthe australafricana, Fusarium ophioides, Paecilomyces lecythidis, and Sporothrix stenoceras.</title>
        <authorList>
            <person name="Aylward J."/>
            <person name="Wilson A.M."/>
            <person name="Visagie C.M."/>
            <person name="Spraker J."/>
            <person name="Barnes I."/>
            <person name="Buitendag C."/>
            <person name="Ceriani C."/>
            <person name="Del Mar Angel L."/>
            <person name="du Plessis D."/>
            <person name="Fuchs T."/>
            <person name="Gasser K."/>
            <person name="Kramer D."/>
            <person name="Li W."/>
            <person name="Munsamy K."/>
            <person name="Piso A."/>
            <person name="Price J.L."/>
            <person name="Sonnekus B."/>
            <person name="Thomas C."/>
            <person name="van der Nest A."/>
            <person name="van Dijk A."/>
            <person name="van Heerden A."/>
            <person name="van Vuuren N."/>
            <person name="Yilmaz N."/>
            <person name="Duong T.A."/>
            <person name="van der Merwe N.A."/>
            <person name="Wingfield M.J."/>
            <person name="Wingfield B.D."/>
        </authorList>
    </citation>
    <scope>NUCLEOTIDE SEQUENCE [LARGE SCALE GENOMIC DNA]</scope>
    <source>
        <strain evidence="2 3">CMW 12675</strain>
    </source>
</reference>
<feature type="region of interest" description="Disordered" evidence="1">
    <location>
        <begin position="174"/>
        <end position="207"/>
    </location>
</feature>
<dbReference type="EMBL" id="JAWDJO010000485">
    <property type="protein sequence ID" value="KAL1885348.1"/>
    <property type="molecule type" value="Genomic_DNA"/>
</dbReference>
<feature type="region of interest" description="Disordered" evidence="1">
    <location>
        <begin position="136"/>
        <end position="162"/>
    </location>
</feature>
<name>A0ABR3YB52_9PEZI</name>
<gene>
    <name evidence="2" type="ORF">Cpir12675_006983</name>
</gene>
<evidence type="ECO:0000313" key="2">
    <source>
        <dbReference type="EMBL" id="KAL1885348.1"/>
    </source>
</evidence>
<keyword evidence="3" id="KW-1185">Reference proteome</keyword>
<sequence length="215" mass="21846">MDSSPAIATQHPSPPAAVASPSSSSSHSPIAKPASALTTTATSAASVFSALFSSSNSPIQAPPAAALSNAKLVSRRQSLNLPLSSSRNRSISYTASQTKNLLAFAFNALGTFTDSSAASHSNNPRSITAQSNSSFTNLLAPPTQADQSLSPQSSRSSLRRGSAATVGSASGFVVSLPNADTTTTETPLSGSSHHKRHQQSVHLGGPVTFAFASQP</sequence>
<comment type="caution">
    <text evidence="2">The sequence shown here is derived from an EMBL/GenBank/DDBJ whole genome shotgun (WGS) entry which is preliminary data.</text>
</comment>
<protein>
    <submittedName>
        <fullName evidence="2">Uncharacterized protein</fullName>
    </submittedName>
</protein>
<feature type="compositionally biased region" description="Polar residues" evidence="1">
    <location>
        <begin position="1"/>
        <end position="11"/>
    </location>
</feature>
<dbReference type="Proteomes" id="UP001583280">
    <property type="component" value="Unassembled WGS sequence"/>
</dbReference>
<evidence type="ECO:0000256" key="1">
    <source>
        <dbReference type="SAM" id="MobiDB-lite"/>
    </source>
</evidence>
<feature type="non-terminal residue" evidence="2">
    <location>
        <position position="215"/>
    </location>
</feature>
<feature type="compositionally biased region" description="Low complexity" evidence="1">
    <location>
        <begin position="16"/>
        <end position="36"/>
    </location>
</feature>
<evidence type="ECO:0000313" key="3">
    <source>
        <dbReference type="Proteomes" id="UP001583280"/>
    </source>
</evidence>
<organism evidence="2 3">
    <name type="scientific">Ceratocystis pirilliformis</name>
    <dbReference type="NCBI Taxonomy" id="259994"/>
    <lineage>
        <taxon>Eukaryota</taxon>
        <taxon>Fungi</taxon>
        <taxon>Dikarya</taxon>
        <taxon>Ascomycota</taxon>
        <taxon>Pezizomycotina</taxon>
        <taxon>Sordariomycetes</taxon>
        <taxon>Hypocreomycetidae</taxon>
        <taxon>Microascales</taxon>
        <taxon>Ceratocystidaceae</taxon>
        <taxon>Ceratocystis</taxon>
    </lineage>
</organism>